<dbReference type="Gene3D" id="3.30.530.20">
    <property type="match status" value="1"/>
</dbReference>
<dbReference type="Proteomes" id="UP000215199">
    <property type="component" value="Unassembled WGS sequence"/>
</dbReference>
<proteinExistence type="predicted"/>
<accession>A0A229SSJ8</accession>
<name>A0A229SSJ8_9PSEU</name>
<evidence type="ECO:0000313" key="1">
    <source>
        <dbReference type="EMBL" id="OXM62075.1"/>
    </source>
</evidence>
<organism evidence="1 2">
    <name type="scientific">Amycolatopsis vastitatis</name>
    <dbReference type="NCBI Taxonomy" id="1905142"/>
    <lineage>
        <taxon>Bacteria</taxon>
        <taxon>Bacillati</taxon>
        <taxon>Actinomycetota</taxon>
        <taxon>Actinomycetes</taxon>
        <taxon>Pseudonocardiales</taxon>
        <taxon>Pseudonocardiaceae</taxon>
        <taxon>Amycolatopsis</taxon>
    </lineage>
</organism>
<sequence length="163" mass="18544">MTGAQYRFRSTWLLPGTAPERVFGVVTDLAGYPRWWSDVRAVRRVDDDTAELVCRSRLPFRLIVRMHRDHQDERTGLMRVRLSGDLDGTLAGAVRAAGAGTLLEITQDVQARKELLRRLDTVARPLFRANHALMMRRGHRGLSAYLSRDRSAGSRDQEVDSRD</sequence>
<protein>
    <submittedName>
        <fullName evidence="1">Polyketide cyclase</fullName>
    </submittedName>
</protein>
<dbReference type="OrthoDB" id="5402478at2"/>
<dbReference type="RefSeq" id="WP_093951967.1">
    <property type="nucleotide sequence ID" value="NZ_NMUL01000042.1"/>
</dbReference>
<dbReference type="EMBL" id="NMUL01000042">
    <property type="protein sequence ID" value="OXM62075.1"/>
    <property type="molecule type" value="Genomic_DNA"/>
</dbReference>
<dbReference type="AlphaFoldDB" id="A0A229SSJ8"/>
<comment type="caution">
    <text evidence="1">The sequence shown here is derived from an EMBL/GenBank/DDBJ whole genome shotgun (WGS) entry which is preliminary data.</text>
</comment>
<dbReference type="InterPro" id="IPR023393">
    <property type="entry name" value="START-like_dom_sf"/>
</dbReference>
<reference evidence="2" key="1">
    <citation type="submission" date="2017-07" db="EMBL/GenBank/DDBJ databases">
        <title>Comparative genome mining reveals phylogenetic distribution patterns of secondary metabolites in Amycolatopsis.</title>
        <authorList>
            <person name="Adamek M."/>
            <person name="Alanjary M."/>
            <person name="Sales-Ortells H."/>
            <person name="Goodfellow M."/>
            <person name="Bull A.T."/>
            <person name="Kalinowski J."/>
            <person name="Ziemert N."/>
        </authorList>
    </citation>
    <scope>NUCLEOTIDE SEQUENCE [LARGE SCALE GENOMIC DNA]</scope>
    <source>
        <strain evidence="2">H5</strain>
    </source>
</reference>
<keyword evidence="2" id="KW-1185">Reference proteome</keyword>
<evidence type="ECO:0000313" key="2">
    <source>
        <dbReference type="Proteomes" id="UP000215199"/>
    </source>
</evidence>
<dbReference type="SUPFAM" id="SSF55961">
    <property type="entry name" value="Bet v1-like"/>
    <property type="match status" value="1"/>
</dbReference>
<dbReference type="Pfam" id="PF10604">
    <property type="entry name" value="Polyketide_cyc2"/>
    <property type="match status" value="1"/>
</dbReference>
<gene>
    <name evidence="1" type="ORF">CF165_35545</name>
</gene>
<dbReference type="InterPro" id="IPR019587">
    <property type="entry name" value="Polyketide_cyclase/dehydratase"/>
</dbReference>